<name>A0A6J6MAP1_9ZZZZ</name>
<sequence>MDRLLGFAERELHEFGAVKFQLSRVLDAAGVSKSSAYHHFGSRDGIIAAVEIKTVTEQVENNNRMIRHFVENAPEDQSATEFLRLLVTTSGNDAGEVSRQRRAATLVAAQDNSALAKFVGETQREGAEQLAETLELAVNRGWVLPTAPILGIAHWILTSVFGRILVDFTHDVETNAVWEEAAFIALSGLMNPQS</sequence>
<evidence type="ECO:0000313" key="3">
    <source>
        <dbReference type="EMBL" id="CAB4670389.1"/>
    </source>
</evidence>
<dbReference type="PROSITE" id="PS50977">
    <property type="entry name" value="HTH_TETR_2"/>
    <property type="match status" value="1"/>
</dbReference>
<dbReference type="SUPFAM" id="SSF46689">
    <property type="entry name" value="Homeodomain-like"/>
    <property type="match status" value="1"/>
</dbReference>
<dbReference type="InterPro" id="IPR009057">
    <property type="entry name" value="Homeodomain-like_sf"/>
</dbReference>
<reference evidence="3" key="1">
    <citation type="submission" date="2020-05" db="EMBL/GenBank/DDBJ databases">
        <authorList>
            <person name="Chiriac C."/>
            <person name="Salcher M."/>
            <person name="Ghai R."/>
            <person name="Kavagutti S V."/>
        </authorList>
    </citation>
    <scope>NUCLEOTIDE SEQUENCE</scope>
</reference>
<accession>A0A6J6MAP1</accession>
<dbReference type="SUPFAM" id="SSF48498">
    <property type="entry name" value="Tetracyclin repressor-like, C-terminal domain"/>
    <property type="match status" value="1"/>
</dbReference>
<dbReference type="Gene3D" id="1.10.357.10">
    <property type="entry name" value="Tetracycline Repressor, domain 2"/>
    <property type="match status" value="1"/>
</dbReference>
<gene>
    <name evidence="3" type="ORF">UFOPK2295_00764</name>
</gene>
<keyword evidence="1" id="KW-0238">DNA-binding</keyword>
<evidence type="ECO:0000256" key="1">
    <source>
        <dbReference type="ARBA" id="ARBA00023125"/>
    </source>
</evidence>
<dbReference type="InterPro" id="IPR036271">
    <property type="entry name" value="Tet_transcr_reg_TetR-rel_C_sf"/>
</dbReference>
<dbReference type="InterPro" id="IPR001647">
    <property type="entry name" value="HTH_TetR"/>
</dbReference>
<dbReference type="Pfam" id="PF00440">
    <property type="entry name" value="TetR_N"/>
    <property type="match status" value="1"/>
</dbReference>
<dbReference type="AlphaFoldDB" id="A0A6J6MAP1"/>
<dbReference type="EMBL" id="CAEZWV010000012">
    <property type="protein sequence ID" value="CAB4670389.1"/>
    <property type="molecule type" value="Genomic_DNA"/>
</dbReference>
<proteinExistence type="predicted"/>
<feature type="domain" description="HTH tetR-type" evidence="2">
    <location>
        <begin position="1"/>
        <end position="58"/>
    </location>
</feature>
<organism evidence="3">
    <name type="scientific">freshwater metagenome</name>
    <dbReference type="NCBI Taxonomy" id="449393"/>
    <lineage>
        <taxon>unclassified sequences</taxon>
        <taxon>metagenomes</taxon>
        <taxon>ecological metagenomes</taxon>
    </lineage>
</organism>
<dbReference type="PRINTS" id="PR00455">
    <property type="entry name" value="HTHTETR"/>
</dbReference>
<protein>
    <submittedName>
        <fullName evidence="3">Unannotated protein</fullName>
    </submittedName>
</protein>
<dbReference type="GO" id="GO:0003677">
    <property type="term" value="F:DNA binding"/>
    <property type="evidence" value="ECO:0007669"/>
    <property type="project" value="UniProtKB-KW"/>
</dbReference>
<evidence type="ECO:0000259" key="2">
    <source>
        <dbReference type="PROSITE" id="PS50977"/>
    </source>
</evidence>